<sequence length="68" mass="8133">MEPEEQKTRLKRGHLLQSVDNQHQGLELQIKKMKLGEDWALESLPRGQNAIFWRRHFDRNLSARLEKP</sequence>
<gene>
    <name evidence="1" type="ORF">Tsubulata_011008</name>
</gene>
<protein>
    <submittedName>
        <fullName evidence="1">Uncharacterized protein</fullName>
    </submittedName>
</protein>
<keyword evidence="2" id="KW-1185">Reference proteome</keyword>
<proteinExistence type="predicted"/>
<dbReference type="EMBL" id="JAKUCV010001916">
    <property type="protein sequence ID" value="KAJ4844589.1"/>
    <property type="molecule type" value="Genomic_DNA"/>
</dbReference>
<accession>A0A9Q0JK45</accession>
<comment type="caution">
    <text evidence="1">The sequence shown here is derived from an EMBL/GenBank/DDBJ whole genome shotgun (WGS) entry which is preliminary data.</text>
</comment>
<name>A0A9Q0JK45_9ROSI</name>
<dbReference type="AlphaFoldDB" id="A0A9Q0JK45"/>
<reference evidence="1" key="2">
    <citation type="journal article" date="2023" name="Plants (Basel)">
        <title>Annotation of the Turnera subulata (Passifloraceae) Draft Genome Reveals the S-Locus Evolved after the Divergence of Turneroideae from Passifloroideae in a Stepwise Manner.</title>
        <authorList>
            <person name="Henning P.M."/>
            <person name="Roalson E.H."/>
            <person name="Mir W."/>
            <person name="McCubbin A.G."/>
            <person name="Shore J.S."/>
        </authorList>
    </citation>
    <scope>NUCLEOTIDE SEQUENCE</scope>
    <source>
        <strain evidence="1">F60SS</strain>
    </source>
</reference>
<evidence type="ECO:0000313" key="1">
    <source>
        <dbReference type="EMBL" id="KAJ4844589.1"/>
    </source>
</evidence>
<dbReference type="Proteomes" id="UP001141552">
    <property type="component" value="Unassembled WGS sequence"/>
</dbReference>
<reference evidence="1" key="1">
    <citation type="submission" date="2022-02" db="EMBL/GenBank/DDBJ databases">
        <authorList>
            <person name="Henning P.M."/>
            <person name="McCubbin A.G."/>
            <person name="Shore J.S."/>
        </authorList>
    </citation>
    <scope>NUCLEOTIDE SEQUENCE</scope>
    <source>
        <strain evidence="1">F60SS</strain>
        <tissue evidence="1">Leaves</tissue>
    </source>
</reference>
<organism evidence="1 2">
    <name type="scientific">Turnera subulata</name>
    <dbReference type="NCBI Taxonomy" id="218843"/>
    <lineage>
        <taxon>Eukaryota</taxon>
        <taxon>Viridiplantae</taxon>
        <taxon>Streptophyta</taxon>
        <taxon>Embryophyta</taxon>
        <taxon>Tracheophyta</taxon>
        <taxon>Spermatophyta</taxon>
        <taxon>Magnoliopsida</taxon>
        <taxon>eudicotyledons</taxon>
        <taxon>Gunneridae</taxon>
        <taxon>Pentapetalae</taxon>
        <taxon>rosids</taxon>
        <taxon>fabids</taxon>
        <taxon>Malpighiales</taxon>
        <taxon>Passifloraceae</taxon>
        <taxon>Turnera</taxon>
    </lineage>
</organism>
<evidence type="ECO:0000313" key="2">
    <source>
        <dbReference type="Proteomes" id="UP001141552"/>
    </source>
</evidence>